<dbReference type="SUPFAM" id="SSF56235">
    <property type="entry name" value="N-terminal nucleophile aminohydrolases (Ntn hydrolases)"/>
    <property type="match status" value="1"/>
</dbReference>
<dbReference type="InterPro" id="IPR029055">
    <property type="entry name" value="Ntn_hydrolases_N"/>
</dbReference>
<comment type="subcellular location">
    <subcellularLocation>
        <location evidence="12">Cytoplasm</location>
    </subcellularLocation>
    <subcellularLocation>
        <location evidence="12">Nucleus</location>
    </subcellularLocation>
</comment>
<dbReference type="GO" id="GO:0005737">
    <property type="term" value="C:cytoplasm"/>
    <property type="evidence" value="ECO:0007669"/>
    <property type="project" value="UniProtKB-SubCell"/>
</dbReference>
<keyword evidence="8 12" id="KW-0539">Nucleus</keyword>
<name>A0A9J6C6C8_POLVA</name>
<sequence length="225" mass="24510">MDAHLGCDFLDHPVSTGTTIMAVEFNGGVIIGADSRTSTGSYVANRVTDKLTRITDKIYCCRSGSAADTQAIADIVSYSTYFFENQNNRDALVSEVAAEFRKFCYNYRDTITAGIIVAGYDDVNGGQVYSVPLGGMLIRQSCTIGGSGSSFIYGFVRENYKEQMEKEECVEFVKKAVFHAMFHDGSSGGVCRVGIITKDGIERRVFFAPSVDEKPAMTPASVTVR</sequence>
<evidence type="ECO:0000256" key="8">
    <source>
        <dbReference type="ARBA" id="ARBA00023242"/>
    </source>
</evidence>
<dbReference type="InterPro" id="IPR000243">
    <property type="entry name" value="Pept_T1A_subB"/>
</dbReference>
<dbReference type="GO" id="GO:0051603">
    <property type="term" value="P:proteolysis involved in protein catabolic process"/>
    <property type="evidence" value="ECO:0007669"/>
    <property type="project" value="InterPro"/>
</dbReference>
<evidence type="ECO:0000313" key="14">
    <source>
        <dbReference type="Proteomes" id="UP001107558"/>
    </source>
</evidence>
<evidence type="ECO:0000256" key="5">
    <source>
        <dbReference type="ARBA" id="ARBA00022801"/>
    </source>
</evidence>
<comment type="subunit">
    <text evidence="10">The 26S proteasome consists of a 20S proteasome core and two 19S regulatory subunits. The 20S proteasome core is composed of 28 subunits that are arranged in four stacked rings, resulting in a barrel-shaped structure. The two end rings are each formed by seven alpha subunits, and the two central rings are each formed by seven beta subunits. The catalytic chamber with the active sites is on the inside of the barrel.</text>
</comment>
<comment type="caution">
    <text evidence="13">The sequence shown here is derived from an EMBL/GenBank/DDBJ whole genome shotgun (WGS) entry which is preliminary data.</text>
</comment>
<keyword evidence="14" id="KW-1185">Reference proteome</keyword>
<feature type="active site" description="Nucleophile" evidence="11">
    <location>
        <position position="18"/>
    </location>
</feature>
<dbReference type="InterPro" id="IPR001353">
    <property type="entry name" value="Proteasome_sua/b"/>
</dbReference>
<evidence type="ECO:0000256" key="4">
    <source>
        <dbReference type="ARBA" id="ARBA00022698"/>
    </source>
</evidence>
<evidence type="ECO:0000256" key="3">
    <source>
        <dbReference type="ARBA" id="ARBA00022670"/>
    </source>
</evidence>
<keyword evidence="3" id="KW-0645">Protease</keyword>
<dbReference type="InterPro" id="IPR016050">
    <property type="entry name" value="Proteasome_bsu_CS"/>
</dbReference>
<dbReference type="PROSITE" id="PS00854">
    <property type="entry name" value="PROTEASOME_BETA_1"/>
    <property type="match status" value="1"/>
</dbReference>
<dbReference type="GO" id="GO:0004298">
    <property type="term" value="F:threonine-type endopeptidase activity"/>
    <property type="evidence" value="ECO:0007669"/>
    <property type="project" value="UniProtKB-KW"/>
</dbReference>
<dbReference type="OrthoDB" id="7854943at2759"/>
<accession>A0A9J6C6C8</accession>
<dbReference type="Pfam" id="PF00227">
    <property type="entry name" value="Proteasome"/>
    <property type="match status" value="1"/>
</dbReference>
<evidence type="ECO:0000256" key="9">
    <source>
        <dbReference type="ARBA" id="ARBA00024953"/>
    </source>
</evidence>
<keyword evidence="2 12" id="KW-0963">Cytoplasm</keyword>
<reference evidence="13" key="1">
    <citation type="submission" date="2021-03" db="EMBL/GenBank/DDBJ databases">
        <title>Chromosome level genome of the anhydrobiotic midge Polypedilum vanderplanki.</title>
        <authorList>
            <person name="Yoshida Y."/>
            <person name="Kikawada T."/>
            <person name="Gusev O."/>
        </authorList>
    </citation>
    <scope>NUCLEOTIDE SEQUENCE</scope>
    <source>
        <strain evidence="13">NIAS01</strain>
        <tissue evidence="13">Whole body or cell culture</tissue>
    </source>
</reference>
<organism evidence="13 14">
    <name type="scientific">Polypedilum vanderplanki</name>
    <name type="common">Sleeping chironomid midge</name>
    <dbReference type="NCBI Taxonomy" id="319348"/>
    <lineage>
        <taxon>Eukaryota</taxon>
        <taxon>Metazoa</taxon>
        <taxon>Ecdysozoa</taxon>
        <taxon>Arthropoda</taxon>
        <taxon>Hexapoda</taxon>
        <taxon>Insecta</taxon>
        <taxon>Pterygota</taxon>
        <taxon>Neoptera</taxon>
        <taxon>Endopterygota</taxon>
        <taxon>Diptera</taxon>
        <taxon>Nematocera</taxon>
        <taxon>Chironomoidea</taxon>
        <taxon>Chironomidae</taxon>
        <taxon>Chironominae</taxon>
        <taxon>Polypedilum</taxon>
        <taxon>Polypedilum</taxon>
    </lineage>
</organism>
<evidence type="ECO:0000256" key="12">
    <source>
        <dbReference type="RuleBase" id="RU004203"/>
    </source>
</evidence>
<evidence type="ECO:0000256" key="1">
    <source>
        <dbReference type="ARBA" id="ARBA00001198"/>
    </source>
</evidence>
<dbReference type="FunFam" id="3.60.20.10:FF:000010">
    <property type="entry name" value="Proteasome subunit beta type-1"/>
    <property type="match status" value="1"/>
</dbReference>
<dbReference type="InterPro" id="IPR023333">
    <property type="entry name" value="Proteasome_suB-type"/>
</dbReference>
<evidence type="ECO:0000313" key="13">
    <source>
        <dbReference type="EMBL" id="KAG5677400.1"/>
    </source>
</evidence>
<evidence type="ECO:0000256" key="10">
    <source>
        <dbReference type="ARBA" id="ARBA00026071"/>
    </source>
</evidence>
<comment type="subunit">
    <text evidence="12">Component of the proteasome complex.</text>
</comment>
<evidence type="ECO:0000256" key="6">
    <source>
        <dbReference type="ARBA" id="ARBA00022942"/>
    </source>
</evidence>
<dbReference type="Proteomes" id="UP001107558">
    <property type="component" value="Chromosome 2"/>
</dbReference>
<proteinExistence type="inferred from homology"/>
<comment type="function">
    <text evidence="12">Component of the proteasome, a multicatalytic proteinase complex which is characterized by its ability to cleave peptides with Arg, Phe, Tyr, Leu, and Glu adjacent to the leaving group at neutral or slightly basic pH. The proteasome has an ATP-dependent proteolytic activity.</text>
</comment>
<comment type="function">
    <text evidence="9">Non-catalytic component of the proteasome, a multicatalytic proteinase complex which is characterized by its ability to cleave peptides with Arg, Phe, Tyr, Leu, and Glu adjacent to the leaving group at neutral or slightly basic pH. The proteasome has an ATP-dependent proteolytic activity.</text>
</comment>
<keyword evidence="7" id="KW-0865">Zymogen</keyword>
<dbReference type="EMBL" id="JADBJN010000002">
    <property type="protein sequence ID" value="KAG5677400.1"/>
    <property type="molecule type" value="Genomic_DNA"/>
</dbReference>
<dbReference type="PANTHER" id="PTHR32194:SF0">
    <property type="entry name" value="ATP-DEPENDENT PROTEASE SUBUNIT HSLV"/>
    <property type="match status" value="1"/>
</dbReference>
<comment type="catalytic activity">
    <reaction evidence="1">
        <text>Cleavage of peptide bonds with very broad specificity.</text>
        <dbReference type="EC" id="3.4.25.1"/>
    </reaction>
</comment>
<dbReference type="GO" id="GO:0005634">
    <property type="term" value="C:nucleus"/>
    <property type="evidence" value="ECO:0007669"/>
    <property type="project" value="UniProtKB-SubCell"/>
</dbReference>
<keyword evidence="5" id="KW-0378">Hydrolase</keyword>
<dbReference type="GO" id="GO:0019774">
    <property type="term" value="C:proteasome core complex, beta-subunit complex"/>
    <property type="evidence" value="ECO:0007669"/>
    <property type="project" value="UniProtKB-ARBA"/>
</dbReference>
<protein>
    <recommendedName>
        <fullName evidence="12">Proteasome subunit beta</fullName>
    </recommendedName>
</protein>
<dbReference type="PRINTS" id="PR00141">
    <property type="entry name" value="PROTEASOME"/>
</dbReference>
<keyword evidence="4" id="KW-0888">Threonine protease</keyword>
<evidence type="ECO:0000256" key="7">
    <source>
        <dbReference type="ARBA" id="ARBA00023145"/>
    </source>
</evidence>
<dbReference type="PROSITE" id="PS51476">
    <property type="entry name" value="PROTEASOME_BETA_2"/>
    <property type="match status" value="1"/>
</dbReference>
<dbReference type="PANTHER" id="PTHR32194">
    <property type="entry name" value="METALLOPROTEASE TLDD"/>
    <property type="match status" value="1"/>
</dbReference>
<comment type="similarity">
    <text evidence="12">Belongs to the peptidase T1B family.</text>
</comment>
<gene>
    <name evidence="13" type="ORF">PVAND_007163</name>
</gene>
<dbReference type="AlphaFoldDB" id="A0A9J6C6C8"/>
<evidence type="ECO:0000256" key="11">
    <source>
        <dbReference type="PIRSR" id="PIRSR600243-1"/>
    </source>
</evidence>
<evidence type="ECO:0000256" key="2">
    <source>
        <dbReference type="ARBA" id="ARBA00022490"/>
    </source>
</evidence>
<keyword evidence="6 12" id="KW-0647">Proteasome</keyword>
<dbReference type="CDD" id="cd03762">
    <property type="entry name" value="proteasome_beta_type_6"/>
    <property type="match status" value="1"/>
</dbReference>
<dbReference type="Gene3D" id="3.60.20.10">
    <property type="entry name" value="Glutamine Phosphoribosylpyrophosphate, subunit 1, domain 1"/>
    <property type="match status" value="1"/>
</dbReference>